<dbReference type="Proteomes" id="UP001549366">
    <property type="component" value="Unassembled WGS sequence"/>
</dbReference>
<dbReference type="Pfam" id="PF19795">
    <property type="entry name" value="DUF6279"/>
    <property type="match status" value="1"/>
</dbReference>
<reference evidence="2 3" key="1">
    <citation type="submission" date="2024-06" db="EMBL/GenBank/DDBJ databases">
        <title>Genomic Encyclopedia of Type Strains, Phase V (KMG-V): Genome sequencing to study the core and pangenomes of soil and plant-associated prokaryotes.</title>
        <authorList>
            <person name="Whitman W."/>
        </authorList>
    </citation>
    <scope>NUCLEOTIDE SEQUENCE [LARGE SCALE GENOMIC DNA]</scope>
    <source>
        <strain evidence="2 3">NE40</strain>
    </source>
</reference>
<organism evidence="2 3">
    <name type="scientific">Endozoicomonas lisbonensis</name>
    <dbReference type="NCBI Taxonomy" id="3120522"/>
    <lineage>
        <taxon>Bacteria</taxon>
        <taxon>Pseudomonadati</taxon>
        <taxon>Pseudomonadota</taxon>
        <taxon>Gammaproteobacteria</taxon>
        <taxon>Oceanospirillales</taxon>
        <taxon>Endozoicomonadaceae</taxon>
        <taxon>Endozoicomonas</taxon>
    </lineage>
</organism>
<proteinExistence type="predicted"/>
<keyword evidence="1" id="KW-0732">Signal</keyword>
<keyword evidence="3" id="KW-1185">Reference proteome</keyword>
<accession>A0ABV2SJ78</accession>
<comment type="caution">
    <text evidence="2">The sequence shown here is derived from an EMBL/GenBank/DDBJ whole genome shotgun (WGS) entry which is preliminary data.</text>
</comment>
<evidence type="ECO:0000313" key="3">
    <source>
        <dbReference type="Proteomes" id="UP001549366"/>
    </source>
</evidence>
<evidence type="ECO:0000313" key="2">
    <source>
        <dbReference type="EMBL" id="MET4757806.1"/>
    </source>
</evidence>
<evidence type="ECO:0000256" key="1">
    <source>
        <dbReference type="SAM" id="SignalP"/>
    </source>
</evidence>
<gene>
    <name evidence="2" type="ORF">V5J35_002998</name>
</gene>
<feature type="chain" id="PRO_5047104612" evidence="1">
    <location>
        <begin position="29"/>
        <end position="286"/>
    </location>
</feature>
<name>A0ABV2SJ78_9GAMM</name>
<protein>
    <submittedName>
        <fullName evidence="2">F0F1-type ATP synthase delta subunit</fullName>
    </submittedName>
</protein>
<dbReference type="RefSeq" id="WP_354007934.1">
    <property type="nucleotide sequence ID" value="NZ_JBEWTA010000001.1"/>
</dbReference>
<feature type="signal peptide" evidence="1">
    <location>
        <begin position="1"/>
        <end position="28"/>
    </location>
</feature>
<sequence length="286" mass="34462">MNNLKKRVYSLLLLILLPFLHSCSTSYVYDNLGWLVHWYVDDYVELTSQQKKEFDRRFSQLQQWHKESELQEYQQWLEGIREQLLQRQLSSEEILVYVRSHRQKTLVFWDRLMTQAEPHLLQLLEQLSEKQRQNLIENIRQQMLKRYETRLTASRTLWEKDKVARMEKGLKPWIGSLSKDQKNRLNRWASSLHNVDKLNREFRLDWLARLIDLQPLPLSERRGKLAELVANPDHFRTPEHLQLLKENRELTDVAIAEVIALRSNRQNKTALAEIDQWLRRIKSSRG</sequence>
<dbReference type="EMBL" id="JBEWTB010000002">
    <property type="protein sequence ID" value="MET4757806.1"/>
    <property type="molecule type" value="Genomic_DNA"/>
</dbReference>